<sequence>MARTDRLLFEPVSGRPGTSDPGRPPRCLVVGVDDLVGADDPAAALPEWPSMIAVGRRSPGGADRRAGGSLTAPQNRFDSRRLDDDNY</sequence>
<protein>
    <submittedName>
        <fullName evidence="2">Uncharacterized protein</fullName>
    </submittedName>
</protein>
<dbReference type="AlphaFoldDB" id="A0A645FCQ5"/>
<dbReference type="EMBL" id="VSSQ01058341">
    <property type="protein sequence ID" value="MPN12067.1"/>
    <property type="molecule type" value="Genomic_DNA"/>
</dbReference>
<feature type="region of interest" description="Disordered" evidence="1">
    <location>
        <begin position="1"/>
        <end position="26"/>
    </location>
</feature>
<comment type="caution">
    <text evidence="2">The sequence shown here is derived from an EMBL/GenBank/DDBJ whole genome shotgun (WGS) entry which is preliminary data.</text>
</comment>
<name>A0A645FCQ5_9ZZZZ</name>
<gene>
    <name evidence="2" type="ORF">SDC9_159377</name>
</gene>
<reference evidence="2" key="1">
    <citation type="submission" date="2019-08" db="EMBL/GenBank/DDBJ databases">
        <authorList>
            <person name="Kucharzyk K."/>
            <person name="Murdoch R.W."/>
            <person name="Higgins S."/>
            <person name="Loffler F."/>
        </authorList>
    </citation>
    <scope>NUCLEOTIDE SEQUENCE</scope>
</reference>
<accession>A0A645FCQ5</accession>
<evidence type="ECO:0000313" key="2">
    <source>
        <dbReference type="EMBL" id="MPN12067.1"/>
    </source>
</evidence>
<evidence type="ECO:0000256" key="1">
    <source>
        <dbReference type="SAM" id="MobiDB-lite"/>
    </source>
</evidence>
<organism evidence="2">
    <name type="scientific">bioreactor metagenome</name>
    <dbReference type="NCBI Taxonomy" id="1076179"/>
    <lineage>
        <taxon>unclassified sequences</taxon>
        <taxon>metagenomes</taxon>
        <taxon>ecological metagenomes</taxon>
    </lineage>
</organism>
<proteinExistence type="predicted"/>
<feature type="compositionally biased region" description="Basic and acidic residues" evidence="1">
    <location>
        <begin position="77"/>
        <end position="87"/>
    </location>
</feature>
<feature type="region of interest" description="Disordered" evidence="1">
    <location>
        <begin position="53"/>
        <end position="87"/>
    </location>
</feature>